<evidence type="ECO:0000256" key="1">
    <source>
        <dbReference type="SAM" id="MobiDB-lite"/>
    </source>
</evidence>
<accession>A0A8J9X8E1</accession>
<feature type="compositionally biased region" description="Basic and acidic residues" evidence="1">
    <location>
        <begin position="121"/>
        <end position="132"/>
    </location>
</feature>
<organism evidence="2">
    <name type="scientific">Phaeodactylum tricornutum</name>
    <name type="common">Diatom</name>
    <dbReference type="NCBI Taxonomy" id="2850"/>
    <lineage>
        <taxon>Eukaryota</taxon>
        <taxon>Sar</taxon>
        <taxon>Stramenopiles</taxon>
        <taxon>Ochrophyta</taxon>
        <taxon>Bacillariophyta</taxon>
        <taxon>Bacillariophyceae</taxon>
        <taxon>Bacillariophycidae</taxon>
        <taxon>Naviculales</taxon>
        <taxon>Phaeodactylaceae</taxon>
        <taxon>Phaeodactylum</taxon>
    </lineage>
</organism>
<sequence length="326" mass="35539">MLPSQNSMSGSDKIGPPISVVAYGDMPLKKRPKVHGSSCKGKSKRFLITPTASGIHGSLSSYDRQQLVLQPIEESNAFTVLIGTVTANARSYPGVTEEPKSSERSNLSSTTAMSTASTGGDQEKSTKNSDLNKKGRNFCDQLVAMRCSVERASCSNNAVSIRSPVSLHFKRTTTGVGEEIQHTPTRPTITTAIIRQSSKAEILQATVPTTIDCITKAPSTSTDFELSSWDKMFLLHVSGSHGLASSSSAIQPALADARIQQRNYCHNFRKYQARSEATHVKFGAWMDEQRALLAQLETIRPTYETNFQVLQARTRLNLLALCGIQL</sequence>
<proteinExistence type="predicted"/>
<dbReference type="AlphaFoldDB" id="A0A8J9X8E1"/>
<dbReference type="EMBL" id="OU594945">
    <property type="protein sequence ID" value="CAG9289617.1"/>
    <property type="molecule type" value="Genomic_DNA"/>
</dbReference>
<reference evidence="2" key="1">
    <citation type="submission" date="2022-02" db="EMBL/GenBank/DDBJ databases">
        <authorList>
            <person name="Giguere J D."/>
        </authorList>
    </citation>
    <scope>NUCLEOTIDE SEQUENCE</scope>
    <source>
        <strain evidence="2">CCAP 1055/1</strain>
    </source>
</reference>
<protein>
    <submittedName>
        <fullName evidence="2">Uncharacterized protein</fullName>
    </submittedName>
</protein>
<feature type="region of interest" description="Disordered" evidence="1">
    <location>
        <begin position="92"/>
        <end position="132"/>
    </location>
</feature>
<name>A0A8J9X8E1_PHATR</name>
<dbReference type="Proteomes" id="UP000836788">
    <property type="component" value="Chromosome 4"/>
</dbReference>
<feature type="compositionally biased region" description="Low complexity" evidence="1">
    <location>
        <begin position="108"/>
        <end position="118"/>
    </location>
</feature>
<evidence type="ECO:0000313" key="2">
    <source>
        <dbReference type="EMBL" id="CAG9289617.1"/>
    </source>
</evidence>
<gene>
    <name evidence="2" type="ORF">PTTT1_LOCUS42208</name>
</gene>